<organism evidence="4 5">
    <name type="scientific">Alicyclobacillus fastidiosus</name>
    <dbReference type="NCBI Taxonomy" id="392011"/>
    <lineage>
        <taxon>Bacteria</taxon>
        <taxon>Bacillati</taxon>
        <taxon>Bacillota</taxon>
        <taxon>Bacilli</taxon>
        <taxon>Bacillales</taxon>
        <taxon>Alicyclobacillaceae</taxon>
        <taxon>Alicyclobacillus</taxon>
    </lineage>
</organism>
<dbReference type="SUPFAM" id="SSF53067">
    <property type="entry name" value="Actin-like ATPase domain"/>
    <property type="match status" value="1"/>
</dbReference>
<evidence type="ECO:0000313" key="5">
    <source>
        <dbReference type="Proteomes" id="UP001164761"/>
    </source>
</evidence>
<proteinExistence type="inferred from homology"/>
<dbReference type="Gene3D" id="1.10.10.10">
    <property type="entry name" value="Winged helix-like DNA-binding domain superfamily/Winged helix DNA-binding domain"/>
    <property type="match status" value="1"/>
</dbReference>
<evidence type="ECO:0000313" key="4">
    <source>
        <dbReference type="EMBL" id="WAH43045.1"/>
    </source>
</evidence>
<dbReference type="InterPro" id="IPR036390">
    <property type="entry name" value="WH_DNA-bd_sf"/>
</dbReference>
<dbReference type="InterPro" id="IPR036388">
    <property type="entry name" value="WH-like_DNA-bd_sf"/>
</dbReference>
<evidence type="ECO:0000256" key="3">
    <source>
        <dbReference type="ARBA" id="ARBA00022629"/>
    </source>
</evidence>
<reference evidence="4" key="1">
    <citation type="submission" date="2022-08" db="EMBL/GenBank/DDBJ databases">
        <title>Alicyclobacillus fastidiosus DSM 17978, complete genome.</title>
        <authorList>
            <person name="Wang Q."/>
            <person name="Cai R."/>
            <person name="Wang Z."/>
        </authorList>
    </citation>
    <scope>NUCLEOTIDE SEQUENCE</scope>
    <source>
        <strain evidence="4">DSM 17978</strain>
    </source>
</reference>
<dbReference type="PANTHER" id="PTHR18964:SF149">
    <property type="entry name" value="BIFUNCTIONAL UDP-N-ACETYLGLUCOSAMINE 2-EPIMERASE_N-ACETYLMANNOSAMINE KINASE"/>
    <property type="match status" value="1"/>
</dbReference>
<dbReference type="PROSITE" id="PS01125">
    <property type="entry name" value="ROK"/>
    <property type="match status" value="1"/>
</dbReference>
<comment type="function">
    <text evidence="1">Transcriptional repressor of xylose-utilizing enzymes.</text>
</comment>
<dbReference type="Proteomes" id="UP001164761">
    <property type="component" value="Chromosome"/>
</dbReference>
<dbReference type="RefSeq" id="WP_268006924.1">
    <property type="nucleotide sequence ID" value="NZ_CP104067.1"/>
</dbReference>
<protein>
    <submittedName>
        <fullName evidence="4">ROK family protein</fullName>
    </submittedName>
</protein>
<dbReference type="Gene3D" id="3.30.420.40">
    <property type="match status" value="2"/>
</dbReference>
<accession>A0ABY6ZJT3</accession>
<name>A0ABY6ZJT3_9BACL</name>
<dbReference type="Pfam" id="PF00480">
    <property type="entry name" value="ROK"/>
    <property type="match status" value="1"/>
</dbReference>
<dbReference type="SUPFAM" id="SSF46785">
    <property type="entry name" value="Winged helix' DNA-binding domain"/>
    <property type="match status" value="1"/>
</dbReference>
<gene>
    <name evidence="4" type="ORF">NZD89_06450</name>
</gene>
<evidence type="ECO:0000256" key="2">
    <source>
        <dbReference type="ARBA" id="ARBA00006479"/>
    </source>
</evidence>
<dbReference type="InterPro" id="IPR043129">
    <property type="entry name" value="ATPase_NBD"/>
</dbReference>
<dbReference type="InterPro" id="IPR049874">
    <property type="entry name" value="ROK_cs"/>
</dbReference>
<keyword evidence="3" id="KW-0859">Xylose metabolism</keyword>
<dbReference type="CDD" id="cd24076">
    <property type="entry name" value="ASKHA_ATPase_ROK_BsXylR-like"/>
    <property type="match status" value="1"/>
</dbReference>
<evidence type="ECO:0000256" key="1">
    <source>
        <dbReference type="ARBA" id="ARBA00002486"/>
    </source>
</evidence>
<keyword evidence="5" id="KW-1185">Reference proteome</keyword>
<comment type="similarity">
    <text evidence="2">Belongs to the ROK (NagC/XylR) family.</text>
</comment>
<sequence length="376" mass="40688">MNKTAILQLLREKAPLTKAVIASEAELTFATVSNLIEEMQADDLIIGMGYAQSQGGRKPVLYRLNPDAFYFIGIDLQVEKIVCVLTDFEGTLVHSDSIPYHVEDGPYKAVQSIRTLIDQVLSDTKTTFWKIRGMGVSVPGPIDNQAGIIISPPNMPGWRNVPLRDLLTQEFQVSCYIEKDANAAALGELKYGAGKDVNDLVYIMVDVGIGGGIIVNDDIYRGFLGGAGEIGHMMIDASGPPCNCGSNGCLEAVASGIVIEREVYREIGTNIRLEQLLQDGIGQHPFLHKSLVQAGQYLGIAVANLCNALNPPLVILGGKVVEGSDLYFEQAIERARQRILPDFAQRIQIVRAKLGGLSGAIGAATIVFQNTVYQTI</sequence>
<dbReference type="EMBL" id="CP104067">
    <property type="protein sequence ID" value="WAH43045.1"/>
    <property type="molecule type" value="Genomic_DNA"/>
</dbReference>
<keyword evidence="3" id="KW-0119">Carbohydrate metabolism</keyword>
<dbReference type="PANTHER" id="PTHR18964">
    <property type="entry name" value="ROK (REPRESSOR, ORF, KINASE) FAMILY"/>
    <property type="match status" value="1"/>
</dbReference>
<dbReference type="InterPro" id="IPR000600">
    <property type="entry name" value="ROK"/>
</dbReference>